<dbReference type="Proteomes" id="UP000429607">
    <property type="component" value="Unassembled WGS sequence"/>
</dbReference>
<organism evidence="1 2">
    <name type="scientific">Phytophthora rubi</name>
    <dbReference type="NCBI Taxonomy" id="129364"/>
    <lineage>
        <taxon>Eukaryota</taxon>
        <taxon>Sar</taxon>
        <taxon>Stramenopiles</taxon>
        <taxon>Oomycota</taxon>
        <taxon>Peronosporomycetes</taxon>
        <taxon>Peronosporales</taxon>
        <taxon>Peronosporaceae</taxon>
        <taxon>Phytophthora</taxon>
    </lineage>
</organism>
<protein>
    <submittedName>
        <fullName evidence="1">Uncharacterized protein</fullName>
    </submittedName>
</protein>
<comment type="caution">
    <text evidence="1">The sequence shown here is derived from an EMBL/GenBank/DDBJ whole genome shotgun (WGS) entry which is preliminary data.</text>
</comment>
<dbReference type="AlphaFoldDB" id="A0A6A3GFD7"/>
<feature type="non-terminal residue" evidence="1">
    <location>
        <position position="17"/>
    </location>
</feature>
<accession>A0A6A3GFD7</accession>
<evidence type="ECO:0000313" key="1">
    <source>
        <dbReference type="EMBL" id="KAE8957175.1"/>
    </source>
</evidence>
<reference evidence="1 2" key="1">
    <citation type="submission" date="2018-09" db="EMBL/GenBank/DDBJ databases">
        <title>Genomic investigation of the strawberry pathogen Phytophthora fragariae indicates pathogenicity is determined by transcriptional variation in three key races.</title>
        <authorList>
            <person name="Adams T.M."/>
            <person name="Armitage A.D."/>
            <person name="Sobczyk M.K."/>
            <person name="Bates H.J."/>
            <person name="Dunwell J.M."/>
            <person name="Nellist C.F."/>
            <person name="Harrison R.J."/>
        </authorList>
    </citation>
    <scope>NUCLEOTIDE SEQUENCE [LARGE SCALE GENOMIC DNA]</scope>
    <source>
        <strain evidence="1 2">SCRP249</strain>
    </source>
</reference>
<sequence length="17" mass="1545">MTSSSSSSSSGIAGVEA</sequence>
<name>A0A6A3GFD7_9STRA</name>
<dbReference type="EMBL" id="QXFV01008177">
    <property type="protein sequence ID" value="KAE8957175.1"/>
    <property type="molecule type" value="Genomic_DNA"/>
</dbReference>
<proteinExistence type="predicted"/>
<evidence type="ECO:0000313" key="2">
    <source>
        <dbReference type="Proteomes" id="UP000429607"/>
    </source>
</evidence>
<gene>
    <name evidence="1" type="ORF">PR001_g31470</name>
</gene>